<proteinExistence type="predicted"/>
<dbReference type="AlphaFoldDB" id="A0A1Q9GBI5"/>
<dbReference type="Proteomes" id="UP000186905">
    <property type="component" value="Unassembled WGS sequence"/>
</dbReference>
<evidence type="ECO:0000313" key="1">
    <source>
        <dbReference type="EMBL" id="OLQ71702.1"/>
    </source>
</evidence>
<protein>
    <submittedName>
        <fullName evidence="1">Uncharacterized protein</fullName>
    </submittedName>
</protein>
<organism evidence="1 2">
    <name type="scientific">Photobacterium proteolyticum</name>
    <dbReference type="NCBI Taxonomy" id="1903952"/>
    <lineage>
        <taxon>Bacteria</taxon>
        <taxon>Pseudomonadati</taxon>
        <taxon>Pseudomonadota</taxon>
        <taxon>Gammaproteobacteria</taxon>
        <taxon>Vibrionales</taxon>
        <taxon>Vibrionaceae</taxon>
        <taxon>Photobacterium</taxon>
    </lineage>
</organism>
<sequence>MNKEIKLNGISVCYIAKLIKPYKYFGTLDDERSIGDSLWYNYFFNLVAVCLDKEYAFVSIPKKSSYEIA</sequence>
<comment type="caution">
    <text evidence="1">The sequence shown here is derived from an EMBL/GenBank/DDBJ whole genome shotgun (WGS) entry which is preliminary data.</text>
</comment>
<keyword evidence="2" id="KW-1185">Reference proteome</keyword>
<reference evidence="1 2" key="1">
    <citation type="submission" date="2016-09" db="EMBL/GenBank/DDBJ databases">
        <title>Photobacterium proteolyticum sp. nov. a protease producing bacterium isolated from ocean sediments of Laizhou Bay.</title>
        <authorList>
            <person name="Li Y."/>
        </authorList>
    </citation>
    <scope>NUCLEOTIDE SEQUENCE [LARGE SCALE GENOMIC DNA]</scope>
    <source>
        <strain evidence="1 2">13-12</strain>
    </source>
</reference>
<name>A0A1Q9GBI5_9GAMM</name>
<accession>A0A1Q9GBI5</accession>
<evidence type="ECO:0000313" key="2">
    <source>
        <dbReference type="Proteomes" id="UP000186905"/>
    </source>
</evidence>
<gene>
    <name evidence="1" type="ORF">BIT28_12380</name>
</gene>
<dbReference type="EMBL" id="MJIL01000094">
    <property type="protein sequence ID" value="OLQ71702.1"/>
    <property type="molecule type" value="Genomic_DNA"/>
</dbReference>